<evidence type="ECO:0000256" key="3">
    <source>
        <dbReference type="SAM" id="Coils"/>
    </source>
</evidence>
<evidence type="ECO:0000259" key="5">
    <source>
        <dbReference type="Pfam" id="PF23571"/>
    </source>
</evidence>
<evidence type="ECO:0000256" key="2">
    <source>
        <dbReference type="ARBA" id="ARBA00022598"/>
    </source>
</evidence>
<comment type="similarity">
    <text evidence="1">Belongs to the IAA-amido conjugating enzyme family.</text>
</comment>
<proteinExistence type="inferred from homology"/>
<dbReference type="Pfam" id="PF23572">
    <property type="entry name" value="GH3_C"/>
    <property type="match status" value="1"/>
</dbReference>
<feature type="compositionally biased region" description="Pro residues" evidence="4">
    <location>
        <begin position="759"/>
        <end position="773"/>
    </location>
</feature>
<dbReference type="InterPro" id="IPR004993">
    <property type="entry name" value="GH3"/>
</dbReference>
<feature type="region of interest" description="Disordered" evidence="4">
    <location>
        <begin position="758"/>
        <end position="790"/>
    </location>
</feature>
<keyword evidence="2" id="KW-0436">Ligase</keyword>
<organism evidence="7">
    <name type="scientific">Brassica oleracea</name>
    <name type="common">Wild cabbage</name>
    <dbReference type="NCBI Taxonomy" id="3712"/>
    <lineage>
        <taxon>Eukaryota</taxon>
        <taxon>Viridiplantae</taxon>
        <taxon>Streptophyta</taxon>
        <taxon>Embryophyta</taxon>
        <taxon>Tracheophyta</taxon>
        <taxon>Spermatophyta</taxon>
        <taxon>Magnoliopsida</taxon>
        <taxon>eudicotyledons</taxon>
        <taxon>Gunneridae</taxon>
        <taxon>Pentapetalae</taxon>
        <taxon>rosids</taxon>
        <taxon>malvids</taxon>
        <taxon>Brassicales</taxon>
        <taxon>Brassicaceae</taxon>
        <taxon>Brassiceae</taxon>
        <taxon>Brassica</taxon>
    </lineage>
</organism>
<dbReference type="Pfam" id="PF03321">
    <property type="entry name" value="GH3"/>
    <property type="match status" value="1"/>
</dbReference>
<name>A0A3P6ESN7_BRAOL</name>
<protein>
    <submittedName>
        <fullName evidence="7">Uncharacterized protein</fullName>
    </submittedName>
</protein>
<accession>A0A3P6ESN7</accession>
<feature type="domain" description="GH3 C-terminal" evidence="6">
    <location>
        <begin position="432"/>
        <end position="555"/>
    </location>
</feature>
<feature type="compositionally biased region" description="Low complexity" evidence="4">
    <location>
        <begin position="774"/>
        <end position="790"/>
    </location>
</feature>
<dbReference type="GO" id="GO:0016881">
    <property type="term" value="F:acid-amino acid ligase activity"/>
    <property type="evidence" value="ECO:0007669"/>
    <property type="project" value="TreeGrafter"/>
</dbReference>
<reference evidence="7" key="1">
    <citation type="submission" date="2018-11" db="EMBL/GenBank/DDBJ databases">
        <authorList>
            <consortium name="Genoscope - CEA"/>
            <person name="William W."/>
        </authorList>
    </citation>
    <scope>NUCLEOTIDE SEQUENCE</scope>
</reference>
<keyword evidence="3" id="KW-0175">Coiled coil</keyword>
<dbReference type="InterPro" id="IPR055377">
    <property type="entry name" value="GH3_M"/>
</dbReference>
<evidence type="ECO:0000256" key="1">
    <source>
        <dbReference type="ARBA" id="ARBA00008068"/>
    </source>
</evidence>
<dbReference type="PANTHER" id="PTHR31901:SF91">
    <property type="entry name" value="(RAPE) HYPOTHETICAL PROTEIN"/>
    <property type="match status" value="1"/>
</dbReference>
<dbReference type="PANTHER" id="PTHR31901">
    <property type="entry name" value="GH3 DOMAIN-CONTAINING PROTEIN"/>
    <property type="match status" value="1"/>
</dbReference>
<feature type="domain" description="GH3 middle" evidence="5">
    <location>
        <begin position="347"/>
        <end position="417"/>
    </location>
</feature>
<dbReference type="EMBL" id="LR031878">
    <property type="protein sequence ID" value="VDD48103.1"/>
    <property type="molecule type" value="Genomic_DNA"/>
</dbReference>
<dbReference type="GO" id="GO:0005737">
    <property type="term" value="C:cytoplasm"/>
    <property type="evidence" value="ECO:0007669"/>
    <property type="project" value="TreeGrafter"/>
</dbReference>
<evidence type="ECO:0000256" key="4">
    <source>
        <dbReference type="SAM" id="MobiDB-lite"/>
    </source>
</evidence>
<evidence type="ECO:0000313" key="7">
    <source>
        <dbReference type="EMBL" id="VDD48103.1"/>
    </source>
</evidence>
<dbReference type="AlphaFoldDB" id="A0A3P6ESN7"/>
<feature type="coiled-coil region" evidence="3">
    <location>
        <begin position="7"/>
        <end position="34"/>
    </location>
</feature>
<sequence>MNTLTDKDVAMSLLEDLTSNVKQIQDEVLEEILRCDANTEYLQSFLHGSADKELFKKNVPVGTYEDFKPYIERVVNGEPSGLVSGRPLTGFVLSSGTSSGKQKLIPMNDKYLENTKLLTDFRSIVLSKHVDGHNQGKSLKLLFTGPSSMTLSGLPASYASTFFFKSGYFKNPPSFWDTSFTTPGEVIYCPDTKQSLYCQLLCGLVMRDEVTGIGAVFASIFVQGMIFLEKTWKDMCSNIRSGQLSDWITDLGCRESVSKILGGPNPQLADQIQDICSQKSWKGIIPQLWPNTKFVEGVITGQMAQYVPALEFYVDDQLPLYSPAYSSSESPFAVNMNPLCKPQDISYTFIPNMSYFEFLPIDEGNDDAIVDLVDVKLGSYYELVVTTYSGLHRCKVGDVLQVTGFYNSAPQFKFVRRQNVVISVYLEATTEEELLKAVKRATEVIESSNIMLRDFTCYPHIADTPGHYVLYWELKGNNYDGISELDPDMMVECCSVIEESLNALYRKFRSKEKTIGALEIRVVQPGTFDSLMEYFIAQGATLTQYKTPRCIKSPEALQVLESKSGKLKIAKQEIKNGKHVLLVDPKSVTDINGAVQVRCVNYLTNMFLMDRNSSVMEFLPKGWLKLAGVGQLVYQWVANWSRIRHEGTWHDPVGETLAASLLMAIMFSAMITSSRATKQLTKKQTLKPKFFGQPFPKPGLPQFPRPGGFPTNPMPFPQFPKPGFPQLPGQGFPKNPMPFPQFPKPGFPQFPGFGFPKFPQFPKPGSPSFPPATPTISTPPSIPVTPTLSN</sequence>
<gene>
    <name evidence="7" type="ORF">BOLC1T00492H</name>
</gene>
<dbReference type="Pfam" id="PF23571">
    <property type="entry name" value="GH3_M"/>
    <property type="match status" value="1"/>
</dbReference>
<dbReference type="InterPro" id="IPR055378">
    <property type="entry name" value="GH3_C"/>
</dbReference>
<evidence type="ECO:0000259" key="6">
    <source>
        <dbReference type="Pfam" id="PF23572"/>
    </source>
</evidence>
<feature type="region of interest" description="Disordered" evidence="4">
    <location>
        <begin position="724"/>
        <end position="743"/>
    </location>
</feature>